<evidence type="ECO:0000313" key="2">
    <source>
        <dbReference type="EMBL" id="SVA42789.1"/>
    </source>
</evidence>
<dbReference type="Gene3D" id="3.40.50.10130">
    <property type="match status" value="1"/>
</dbReference>
<accession>A0A381VR57</accession>
<organism evidence="2">
    <name type="scientific">marine metagenome</name>
    <dbReference type="NCBI Taxonomy" id="408172"/>
    <lineage>
        <taxon>unclassified sequences</taxon>
        <taxon>metagenomes</taxon>
        <taxon>ecological metagenomes</taxon>
    </lineage>
</organism>
<dbReference type="SUPFAM" id="SSF52980">
    <property type="entry name" value="Restriction endonuclease-like"/>
    <property type="match status" value="1"/>
</dbReference>
<dbReference type="InterPro" id="IPR006166">
    <property type="entry name" value="ERCC4_domain"/>
</dbReference>
<dbReference type="GO" id="GO:0004518">
    <property type="term" value="F:nuclease activity"/>
    <property type="evidence" value="ECO:0007669"/>
    <property type="project" value="InterPro"/>
</dbReference>
<dbReference type="Pfam" id="PF02732">
    <property type="entry name" value="ERCC4"/>
    <property type="match status" value="1"/>
</dbReference>
<feature type="domain" description="ERCC4" evidence="1">
    <location>
        <begin position="9"/>
        <end position="139"/>
    </location>
</feature>
<protein>
    <recommendedName>
        <fullName evidence="1">ERCC4 domain-containing protein</fullName>
    </recommendedName>
</protein>
<feature type="non-terminal residue" evidence="2">
    <location>
        <position position="1"/>
    </location>
</feature>
<sequence>VNNYKVIKDTREQDGWFFSPYDKCAGMEVDTLHTGDYTIKGFEDVVCVERKASVSEMAMNLGRKKKPFQDEMERMKDFQFSFLICEFDMEDILKYPEGSRVPQKARSHVRVTGKYLLKCLMEFQIWYDTKIIFCGNKKNAFLVCNSMFKRLNELFYARDKDDAN</sequence>
<evidence type="ECO:0000259" key="1">
    <source>
        <dbReference type="Pfam" id="PF02732"/>
    </source>
</evidence>
<gene>
    <name evidence="2" type="ORF">METZ01_LOCUS95643</name>
</gene>
<dbReference type="AlphaFoldDB" id="A0A381VR57"/>
<dbReference type="EMBL" id="UINC01009544">
    <property type="protein sequence ID" value="SVA42789.1"/>
    <property type="molecule type" value="Genomic_DNA"/>
</dbReference>
<dbReference type="GO" id="GO:0006259">
    <property type="term" value="P:DNA metabolic process"/>
    <property type="evidence" value="ECO:0007669"/>
    <property type="project" value="UniProtKB-ARBA"/>
</dbReference>
<proteinExistence type="predicted"/>
<name>A0A381VR57_9ZZZZ</name>
<reference evidence="2" key="1">
    <citation type="submission" date="2018-05" db="EMBL/GenBank/DDBJ databases">
        <authorList>
            <person name="Lanie J.A."/>
            <person name="Ng W.-L."/>
            <person name="Kazmierczak K.M."/>
            <person name="Andrzejewski T.M."/>
            <person name="Davidsen T.M."/>
            <person name="Wayne K.J."/>
            <person name="Tettelin H."/>
            <person name="Glass J.I."/>
            <person name="Rusch D."/>
            <person name="Podicherti R."/>
            <person name="Tsui H.-C.T."/>
            <person name="Winkler M.E."/>
        </authorList>
    </citation>
    <scope>NUCLEOTIDE SEQUENCE</scope>
</reference>
<dbReference type="GO" id="GO:0003677">
    <property type="term" value="F:DNA binding"/>
    <property type="evidence" value="ECO:0007669"/>
    <property type="project" value="InterPro"/>
</dbReference>
<dbReference type="InterPro" id="IPR011335">
    <property type="entry name" value="Restrct_endonuc-II-like"/>
</dbReference>